<feature type="domain" description="HTH gntR-type" evidence="4">
    <location>
        <begin position="7"/>
        <end position="75"/>
    </location>
</feature>
<reference evidence="5 6" key="1">
    <citation type="submission" date="2017-09" db="EMBL/GenBank/DDBJ databases">
        <title>Bacterial strain isolated from the female urinary microbiota.</title>
        <authorList>
            <person name="Thomas-White K."/>
            <person name="Kumar N."/>
            <person name="Forster S."/>
            <person name="Putonti C."/>
            <person name="Lawley T."/>
            <person name="Wolfe A.J."/>
        </authorList>
    </citation>
    <scope>NUCLEOTIDE SEQUENCE [LARGE SCALE GENOMIC DNA]</scope>
    <source>
        <strain evidence="5 6">UMB0204</strain>
    </source>
</reference>
<proteinExistence type="predicted"/>
<sequence length="119" mass="13576">MEFDNDRPIYLQILEDFKSKISSGIWSPGEKIASVRNLAKFYEVNPNTVQRALAELERDGLCKSQRTAGRFVTDDKDLIKSLSKNAFEVICEDFIANAKNLKISKEDALDGLDKFWEVD</sequence>
<dbReference type="Pfam" id="PF00392">
    <property type="entry name" value="GntR"/>
    <property type="match status" value="1"/>
</dbReference>
<dbReference type="InterPro" id="IPR036390">
    <property type="entry name" value="WH_DNA-bd_sf"/>
</dbReference>
<comment type="caution">
    <text evidence="5">The sequence shown here is derived from an EMBL/GenBank/DDBJ whole genome shotgun (WGS) entry which is preliminary data.</text>
</comment>
<evidence type="ECO:0000256" key="1">
    <source>
        <dbReference type="ARBA" id="ARBA00023015"/>
    </source>
</evidence>
<organism evidence="5 6">
    <name type="scientific">Anaerococcus hydrogenalis</name>
    <dbReference type="NCBI Taxonomy" id="33029"/>
    <lineage>
        <taxon>Bacteria</taxon>
        <taxon>Bacillati</taxon>
        <taxon>Bacillota</taxon>
        <taxon>Tissierellia</taxon>
        <taxon>Tissierellales</taxon>
        <taxon>Peptoniphilaceae</taxon>
        <taxon>Anaerococcus</taxon>
    </lineage>
</organism>
<evidence type="ECO:0000256" key="2">
    <source>
        <dbReference type="ARBA" id="ARBA00023125"/>
    </source>
</evidence>
<name>A0A2N6UI19_9FIRM</name>
<keyword evidence="2" id="KW-0238">DNA-binding</keyword>
<dbReference type="PANTHER" id="PTHR38445:SF6">
    <property type="entry name" value="GNTR-FAMILY TRANSCRIPTIONAL REGULATOR"/>
    <property type="match status" value="1"/>
</dbReference>
<dbReference type="SMART" id="SM00345">
    <property type="entry name" value="HTH_GNTR"/>
    <property type="match status" value="1"/>
</dbReference>
<dbReference type="SUPFAM" id="SSF46785">
    <property type="entry name" value="Winged helix' DNA-binding domain"/>
    <property type="match status" value="1"/>
</dbReference>
<evidence type="ECO:0000259" key="4">
    <source>
        <dbReference type="PROSITE" id="PS50949"/>
    </source>
</evidence>
<keyword evidence="1" id="KW-0805">Transcription regulation</keyword>
<dbReference type="Proteomes" id="UP000235658">
    <property type="component" value="Unassembled WGS sequence"/>
</dbReference>
<dbReference type="GO" id="GO:0003677">
    <property type="term" value="F:DNA binding"/>
    <property type="evidence" value="ECO:0007669"/>
    <property type="project" value="UniProtKB-KW"/>
</dbReference>
<dbReference type="RefSeq" id="WP_004816143.1">
    <property type="nucleotide sequence ID" value="NZ_PNHP01000004.1"/>
</dbReference>
<dbReference type="CDD" id="cd07377">
    <property type="entry name" value="WHTH_GntR"/>
    <property type="match status" value="1"/>
</dbReference>
<dbReference type="PROSITE" id="PS50949">
    <property type="entry name" value="HTH_GNTR"/>
    <property type="match status" value="1"/>
</dbReference>
<dbReference type="PANTHER" id="PTHR38445">
    <property type="entry name" value="HTH-TYPE TRANSCRIPTIONAL REPRESSOR YTRA"/>
    <property type="match status" value="1"/>
</dbReference>
<dbReference type="EMBL" id="PNHP01000004">
    <property type="protein sequence ID" value="PMC81205.1"/>
    <property type="molecule type" value="Genomic_DNA"/>
</dbReference>
<dbReference type="Gene3D" id="1.10.10.10">
    <property type="entry name" value="Winged helix-like DNA-binding domain superfamily/Winged helix DNA-binding domain"/>
    <property type="match status" value="1"/>
</dbReference>
<gene>
    <name evidence="5" type="ORF">CJ192_06725</name>
</gene>
<dbReference type="GeneID" id="84578876"/>
<keyword evidence="3" id="KW-0804">Transcription</keyword>
<dbReference type="InterPro" id="IPR036388">
    <property type="entry name" value="WH-like_DNA-bd_sf"/>
</dbReference>
<evidence type="ECO:0000256" key="3">
    <source>
        <dbReference type="ARBA" id="ARBA00023163"/>
    </source>
</evidence>
<evidence type="ECO:0000313" key="5">
    <source>
        <dbReference type="EMBL" id="PMC81205.1"/>
    </source>
</evidence>
<protein>
    <submittedName>
        <fullName evidence="5">GntR family transcriptional regulator</fullName>
    </submittedName>
</protein>
<evidence type="ECO:0000313" key="6">
    <source>
        <dbReference type="Proteomes" id="UP000235658"/>
    </source>
</evidence>
<dbReference type="AlphaFoldDB" id="A0A2N6UI19"/>
<dbReference type="InterPro" id="IPR000524">
    <property type="entry name" value="Tscrpt_reg_HTH_GntR"/>
</dbReference>
<dbReference type="GO" id="GO:0003700">
    <property type="term" value="F:DNA-binding transcription factor activity"/>
    <property type="evidence" value="ECO:0007669"/>
    <property type="project" value="InterPro"/>
</dbReference>
<accession>A0A2N6UI19</accession>